<dbReference type="GO" id="GO:0098552">
    <property type="term" value="C:side of membrane"/>
    <property type="evidence" value="ECO:0007669"/>
    <property type="project" value="UniProtKB-KW"/>
</dbReference>
<evidence type="ECO:0000256" key="2">
    <source>
        <dbReference type="ARBA" id="ARBA00007843"/>
    </source>
</evidence>
<evidence type="ECO:0000313" key="11">
    <source>
        <dbReference type="Proteomes" id="UP001054889"/>
    </source>
</evidence>
<protein>
    <recommendedName>
        <fullName evidence="9">FAS1 domain-containing protein</fullName>
    </recommendedName>
</protein>
<evidence type="ECO:0000313" key="10">
    <source>
        <dbReference type="EMBL" id="GJN29004.1"/>
    </source>
</evidence>
<dbReference type="InterPro" id="IPR000782">
    <property type="entry name" value="FAS1_domain"/>
</dbReference>
<evidence type="ECO:0000256" key="3">
    <source>
        <dbReference type="ARBA" id="ARBA00022475"/>
    </source>
</evidence>
<sequence length="267" mass="26788">MCHGASSHNITGILAAHPEFAAFSAVLSSTGAAAEIDRRNTVTVLAVDDAAMAAARGLRPEDLKRVIYLHVLLDYFDDAKLSSLQAGFAQAASLFQASGHAAGADGIVNITARQGGRVAFTAAAAASGVTFYEKSVQKSPYDISVLQVNALISSPAPAPAPAPASRSSSSQGSTTPAKAPATPAPAAPATPKATPSAPAPLEAPATTPIPRRRPAPEPESATAPSPDADADADDTPPADQKNSGARGTASWTLGVAAALPAMIVLVL</sequence>
<comment type="subcellular location">
    <subcellularLocation>
        <location evidence="1">Cell membrane</location>
        <topology evidence="1">Lipid-anchor</topology>
        <topology evidence="1">GPI-anchor</topology>
    </subcellularLocation>
</comment>
<dbReference type="PANTHER" id="PTHR32382:SF52">
    <property type="entry name" value="FAS1 DOMAIN-CONTAINING PROTEIN"/>
    <property type="match status" value="1"/>
</dbReference>
<evidence type="ECO:0000259" key="9">
    <source>
        <dbReference type="PROSITE" id="PS50213"/>
    </source>
</evidence>
<name>A0AAV5EZZ5_ELECO</name>
<dbReference type="GO" id="GO:0005886">
    <property type="term" value="C:plasma membrane"/>
    <property type="evidence" value="ECO:0007669"/>
    <property type="project" value="UniProtKB-SubCell"/>
</dbReference>
<comment type="similarity">
    <text evidence="2">Belongs to the fasciclin-like AGP family.</text>
</comment>
<keyword evidence="4" id="KW-0325">Glycoprotein</keyword>
<dbReference type="EMBL" id="BQKI01000081">
    <property type="protein sequence ID" value="GJN29004.1"/>
    <property type="molecule type" value="Genomic_DNA"/>
</dbReference>
<proteinExistence type="inferred from homology"/>
<feature type="compositionally biased region" description="Low complexity" evidence="8">
    <location>
        <begin position="189"/>
        <end position="209"/>
    </location>
</feature>
<evidence type="ECO:0000256" key="4">
    <source>
        <dbReference type="ARBA" id="ARBA00022622"/>
    </source>
</evidence>
<keyword evidence="5" id="KW-0732">Signal</keyword>
<accession>A0AAV5EZZ5</accession>
<keyword evidence="4" id="KW-0336">GPI-anchor</keyword>
<evidence type="ECO:0000256" key="6">
    <source>
        <dbReference type="ARBA" id="ARBA00023136"/>
    </source>
</evidence>
<comment type="caution">
    <text evidence="10">The sequence shown here is derived from an EMBL/GenBank/DDBJ whole genome shotgun (WGS) entry which is preliminary data.</text>
</comment>
<feature type="compositionally biased region" description="Low complexity" evidence="8">
    <location>
        <begin position="163"/>
        <end position="181"/>
    </location>
</feature>
<dbReference type="Proteomes" id="UP001054889">
    <property type="component" value="Unassembled WGS sequence"/>
</dbReference>
<dbReference type="InterPro" id="IPR033254">
    <property type="entry name" value="Plant_FLA"/>
</dbReference>
<feature type="domain" description="FAS1" evidence="9">
    <location>
        <begin position="7"/>
        <end position="137"/>
    </location>
</feature>
<keyword evidence="7" id="KW-0449">Lipoprotein</keyword>
<reference evidence="10" key="1">
    <citation type="journal article" date="2018" name="DNA Res.">
        <title>Multiple hybrid de novo genome assembly of finger millet, an orphan allotetraploid crop.</title>
        <authorList>
            <person name="Hatakeyama M."/>
            <person name="Aluri S."/>
            <person name="Balachadran M.T."/>
            <person name="Sivarajan S.R."/>
            <person name="Patrignani A."/>
            <person name="Gruter S."/>
            <person name="Poveda L."/>
            <person name="Shimizu-Inatsugi R."/>
            <person name="Baeten J."/>
            <person name="Francoijs K.J."/>
            <person name="Nataraja K.N."/>
            <person name="Reddy Y.A.N."/>
            <person name="Phadnis S."/>
            <person name="Ravikumar R.L."/>
            <person name="Schlapbach R."/>
            <person name="Sreeman S.M."/>
            <person name="Shimizu K.K."/>
        </authorList>
    </citation>
    <scope>NUCLEOTIDE SEQUENCE</scope>
</reference>
<dbReference type="InterPro" id="IPR036378">
    <property type="entry name" value="FAS1_dom_sf"/>
</dbReference>
<dbReference type="PANTHER" id="PTHR32382">
    <property type="entry name" value="FASCICLIN-LIKE ARABINOGALACTAN PROTEIN"/>
    <property type="match status" value="1"/>
</dbReference>
<gene>
    <name evidence="10" type="primary">gb17189</name>
    <name evidence="10" type="ORF">PR202_gb17189</name>
</gene>
<evidence type="ECO:0000256" key="8">
    <source>
        <dbReference type="SAM" id="MobiDB-lite"/>
    </source>
</evidence>
<feature type="compositionally biased region" description="Low complexity" evidence="8">
    <location>
        <begin position="218"/>
        <end position="227"/>
    </location>
</feature>
<dbReference type="PROSITE" id="PS50213">
    <property type="entry name" value="FAS1"/>
    <property type="match status" value="1"/>
</dbReference>
<evidence type="ECO:0000256" key="1">
    <source>
        <dbReference type="ARBA" id="ARBA00004609"/>
    </source>
</evidence>
<evidence type="ECO:0000256" key="7">
    <source>
        <dbReference type="ARBA" id="ARBA00023288"/>
    </source>
</evidence>
<organism evidence="10 11">
    <name type="scientific">Eleusine coracana subsp. coracana</name>
    <dbReference type="NCBI Taxonomy" id="191504"/>
    <lineage>
        <taxon>Eukaryota</taxon>
        <taxon>Viridiplantae</taxon>
        <taxon>Streptophyta</taxon>
        <taxon>Embryophyta</taxon>
        <taxon>Tracheophyta</taxon>
        <taxon>Spermatophyta</taxon>
        <taxon>Magnoliopsida</taxon>
        <taxon>Liliopsida</taxon>
        <taxon>Poales</taxon>
        <taxon>Poaceae</taxon>
        <taxon>PACMAD clade</taxon>
        <taxon>Chloridoideae</taxon>
        <taxon>Cynodonteae</taxon>
        <taxon>Eleusininae</taxon>
        <taxon>Eleusine</taxon>
    </lineage>
</organism>
<keyword evidence="6" id="KW-0472">Membrane</keyword>
<feature type="region of interest" description="Disordered" evidence="8">
    <location>
        <begin position="155"/>
        <end position="248"/>
    </location>
</feature>
<evidence type="ECO:0000256" key="5">
    <source>
        <dbReference type="ARBA" id="ARBA00022729"/>
    </source>
</evidence>
<dbReference type="AlphaFoldDB" id="A0AAV5EZZ5"/>
<reference evidence="10" key="2">
    <citation type="submission" date="2021-12" db="EMBL/GenBank/DDBJ databases">
        <title>Resequencing data analysis of finger millet.</title>
        <authorList>
            <person name="Hatakeyama M."/>
            <person name="Aluri S."/>
            <person name="Balachadran M.T."/>
            <person name="Sivarajan S.R."/>
            <person name="Poveda L."/>
            <person name="Shimizu-Inatsugi R."/>
            <person name="Schlapbach R."/>
            <person name="Sreeman S.M."/>
            <person name="Shimizu K.K."/>
        </authorList>
    </citation>
    <scope>NUCLEOTIDE SEQUENCE</scope>
</reference>
<dbReference type="Gene3D" id="2.30.180.10">
    <property type="entry name" value="FAS1 domain"/>
    <property type="match status" value="1"/>
</dbReference>
<keyword evidence="11" id="KW-1185">Reference proteome</keyword>
<keyword evidence="3" id="KW-1003">Cell membrane</keyword>
<dbReference type="SUPFAM" id="SSF82153">
    <property type="entry name" value="FAS1 domain"/>
    <property type="match status" value="1"/>
</dbReference>